<dbReference type="RefSeq" id="WP_091657986.1">
    <property type="nucleotide sequence ID" value="NZ_FONT01000002.1"/>
</dbReference>
<accession>A0A1I2B0K0</accession>
<evidence type="ECO:0000313" key="2">
    <source>
        <dbReference type="EMBL" id="SFE49586.1"/>
    </source>
</evidence>
<dbReference type="Proteomes" id="UP000199516">
    <property type="component" value="Unassembled WGS sequence"/>
</dbReference>
<dbReference type="OrthoDB" id="2452361at2"/>
<feature type="compositionally biased region" description="Low complexity" evidence="1">
    <location>
        <begin position="59"/>
        <end position="74"/>
    </location>
</feature>
<dbReference type="STRING" id="930128.SAMN05192532_10213"/>
<feature type="compositionally biased region" description="Polar residues" evidence="1">
    <location>
        <begin position="75"/>
        <end position="84"/>
    </location>
</feature>
<evidence type="ECO:0000313" key="3">
    <source>
        <dbReference type="Proteomes" id="UP000199516"/>
    </source>
</evidence>
<feature type="compositionally biased region" description="Low complexity" evidence="1">
    <location>
        <begin position="105"/>
        <end position="115"/>
    </location>
</feature>
<feature type="compositionally biased region" description="Basic and acidic residues" evidence="1">
    <location>
        <begin position="29"/>
        <end position="46"/>
    </location>
</feature>
<name>A0A1I2B0K0_9BACI</name>
<dbReference type="EMBL" id="FONT01000002">
    <property type="protein sequence ID" value="SFE49586.1"/>
    <property type="molecule type" value="Genomic_DNA"/>
</dbReference>
<proteinExistence type="predicted"/>
<keyword evidence="3" id="KW-1185">Reference proteome</keyword>
<sequence>MKKWIGLGAIFLVILTITGMVTFNNKVEKSQADIGEVDRSSEEKESLQAAEKEDEEDSATASSTESSEEQTSSDRTNSTSTEPTSKNEERESENDSENNERNQHSQSASDTSDSSGAKAGTSQSQPHSEGNSSSGNQGTNENNNDNQSTSSKSAEAILNKYEAEFRAMESQQNAKLDSLVDEAYNDFLNEGVNVEAYKSRAQSMEAQSDSQFYSKYEALQSELVKNGYSPSLATPFKNTYESKKAQKRAELESYTQ</sequence>
<feature type="compositionally biased region" description="Basic and acidic residues" evidence="1">
    <location>
        <begin position="240"/>
        <end position="256"/>
    </location>
</feature>
<protein>
    <submittedName>
        <fullName evidence="2">Uncharacterized protein</fullName>
    </submittedName>
</protein>
<organism evidence="2 3">
    <name type="scientific">Alteribacillus iranensis</name>
    <dbReference type="NCBI Taxonomy" id="930128"/>
    <lineage>
        <taxon>Bacteria</taxon>
        <taxon>Bacillati</taxon>
        <taxon>Bacillota</taxon>
        <taxon>Bacilli</taxon>
        <taxon>Bacillales</taxon>
        <taxon>Bacillaceae</taxon>
        <taxon>Alteribacillus</taxon>
    </lineage>
</organism>
<dbReference type="AlphaFoldDB" id="A0A1I2B0K0"/>
<feature type="region of interest" description="Disordered" evidence="1">
    <location>
        <begin position="29"/>
        <end position="155"/>
    </location>
</feature>
<reference evidence="2 3" key="1">
    <citation type="submission" date="2016-10" db="EMBL/GenBank/DDBJ databases">
        <authorList>
            <person name="de Groot N.N."/>
        </authorList>
    </citation>
    <scope>NUCLEOTIDE SEQUENCE [LARGE SCALE GENOMIC DNA]</scope>
    <source>
        <strain evidence="2 3">DSM 23995</strain>
    </source>
</reference>
<feature type="region of interest" description="Disordered" evidence="1">
    <location>
        <begin position="231"/>
        <end position="256"/>
    </location>
</feature>
<feature type="compositionally biased region" description="Low complexity" evidence="1">
    <location>
        <begin position="128"/>
        <end position="151"/>
    </location>
</feature>
<gene>
    <name evidence="2" type="ORF">SAMN05192532_10213</name>
</gene>
<evidence type="ECO:0000256" key="1">
    <source>
        <dbReference type="SAM" id="MobiDB-lite"/>
    </source>
</evidence>